<dbReference type="InterPro" id="IPR001214">
    <property type="entry name" value="SET_dom"/>
</dbReference>
<dbReference type="GO" id="GO:0016279">
    <property type="term" value="F:protein-lysine N-methyltransferase activity"/>
    <property type="evidence" value="ECO:0007669"/>
    <property type="project" value="TreeGrafter"/>
</dbReference>
<keyword evidence="3" id="KW-1185">Reference proteome</keyword>
<feature type="domain" description="SET" evidence="1">
    <location>
        <begin position="103"/>
        <end position="201"/>
    </location>
</feature>
<gene>
    <name evidence="2" type="ORF">Egran_04700</name>
</gene>
<evidence type="ECO:0000313" key="2">
    <source>
        <dbReference type="EMBL" id="OXV07535.1"/>
    </source>
</evidence>
<dbReference type="Proteomes" id="UP000243515">
    <property type="component" value="Unassembled WGS sequence"/>
</dbReference>
<dbReference type="SUPFAM" id="SSF82199">
    <property type="entry name" value="SET domain"/>
    <property type="match status" value="1"/>
</dbReference>
<sequence length="628" mass="71532">MSYFNAIEYCPDGKSPFSSHGVTLPRPFIDVVGPEETTIFFLMGQNLKGPEGFWYPYIRTLPREDDITALLYYEEEDLAWLNGTSLYQAREQRIQEWRSSYDNGMKILRDSGMEKIDDHSWELYLWASTIIASRGFSSEVLTGILDKSELPAERMSVLLPLVDIANHQPLAKVEWQAGRENIGFVVMEDIAAGQEIGNNYGPRDNGQLMLNYGFCIPENPCEYRSVRLKSPPGSPLDYAKTRQLQQFPRLKQGTEDRYYVFNISYPLSDSAAPIELAIFSPNLFHAVSILAANDRELETLEITENSIQIPSHIYGNSRNSIATLSQILMELITHAVKLKASGMSLKEPKNFKQHSAKTYRESQIMLSQIATVVADWALTWARNRDAVGAQKEKESCLDDYLSRVPSAIFSEKGIGRVRSKVLQHRSLVENVGELFQYEDLFTIIPCEMQESCRNNLHNILVYAEDPIGSLEIDDPAAMFSFSLFLCWVVAAYKSTTASTSRDNLISPRLTKWCCFLFGKYPVPSDDVSWELPEEEEAILGRFDDVLDNIYAQEPELFRTNFHAIRSTHSDDGKWWVSPNWLRWAWLVLGQETVNILSDPLLHLLEDKCLALAGPRELSTTCYLYIPQI</sequence>
<dbReference type="InterPro" id="IPR050600">
    <property type="entry name" value="SETD3_SETD6_MTase"/>
</dbReference>
<proteinExistence type="predicted"/>
<dbReference type="PANTHER" id="PTHR13271:SF135">
    <property type="entry name" value="SET DOMAIN PROTEIN (AFU_ORTHOLOGUE AFUA_4G11040)"/>
    <property type="match status" value="1"/>
</dbReference>
<accession>A0A232LTQ0</accession>
<protein>
    <recommendedName>
        <fullName evidence="1">SET domain-containing protein</fullName>
    </recommendedName>
</protein>
<dbReference type="AlphaFoldDB" id="A0A232LTQ0"/>
<dbReference type="OrthoDB" id="42889at2759"/>
<dbReference type="InterPro" id="IPR046341">
    <property type="entry name" value="SET_dom_sf"/>
</dbReference>
<dbReference type="EMBL" id="NPHW01004773">
    <property type="protein sequence ID" value="OXV07535.1"/>
    <property type="molecule type" value="Genomic_DNA"/>
</dbReference>
<reference evidence="2 3" key="1">
    <citation type="journal article" date="2015" name="Environ. Microbiol.">
        <title>Metagenome sequence of Elaphomyces granulatus from sporocarp tissue reveals Ascomycota ectomycorrhizal fingerprints of genome expansion and a Proteobacteria-rich microbiome.</title>
        <authorList>
            <person name="Quandt C.A."/>
            <person name="Kohler A."/>
            <person name="Hesse C.N."/>
            <person name="Sharpton T.J."/>
            <person name="Martin F."/>
            <person name="Spatafora J.W."/>
        </authorList>
    </citation>
    <scope>NUCLEOTIDE SEQUENCE [LARGE SCALE GENOMIC DNA]</scope>
    <source>
        <strain evidence="2 3">OSC145934</strain>
    </source>
</reference>
<organism evidence="2 3">
    <name type="scientific">Elaphomyces granulatus</name>
    <dbReference type="NCBI Taxonomy" id="519963"/>
    <lineage>
        <taxon>Eukaryota</taxon>
        <taxon>Fungi</taxon>
        <taxon>Dikarya</taxon>
        <taxon>Ascomycota</taxon>
        <taxon>Pezizomycotina</taxon>
        <taxon>Eurotiomycetes</taxon>
        <taxon>Eurotiomycetidae</taxon>
        <taxon>Eurotiales</taxon>
        <taxon>Elaphomycetaceae</taxon>
        <taxon>Elaphomyces</taxon>
    </lineage>
</organism>
<dbReference type="Gene3D" id="3.90.1410.10">
    <property type="entry name" value="set domain protein methyltransferase, domain 1"/>
    <property type="match status" value="1"/>
</dbReference>
<dbReference type="PROSITE" id="PS50280">
    <property type="entry name" value="SET"/>
    <property type="match status" value="1"/>
</dbReference>
<dbReference type="PANTHER" id="PTHR13271">
    <property type="entry name" value="UNCHARACTERIZED PUTATIVE METHYLTRANSFERASE"/>
    <property type="match status" value="1"/>
</dbReference>
<evidence type="ECO:0000313" key="3">
    <source>
        <dbReference type="Proteomes" id="UP000243515"/>
    </source>
</evidence>
<evidence type="ECO:0000259" key="1">
    <source>
        <dbReference type="PROSITE" id="PS50280"/>
    </source>
</evidence>
<name>A0A232LTQ0_9EURO</name>
<comment type="caution">
    <text evidence="2">The sequence shown here is derived from an EMBL/GenBank/DDBJ whole genome shotgun (WGS) entry which is preliminary data.</text>
</comment>